<dbReference type="EMBL" id="SRLO01000270">
    <property type="protein sequence ID" value="TNN63583.1"/>
    <property type="molecule type" value="Genomic_DNA"/>
</dbReference>
<comment type="caution">
    <text evidence="1">The sequence shown here is derived from an EMBL/GenBank/DDBJ whole genome shotgun (WGS) entry which is preliminary data.</text>
</comment>
<organism evidence="1 2">
    <name type="scientific">Liparis tanakae</name>
    <name type="common">Tanaka's snailfish</name>
    <dbReference type="NCBI Taxonomy" id="230148"/>
    <lineage>
        <taxon>Eukaryota</taxon>
        <taxon>Metazoa</taxon>
        <taxon>Chordata</taxon>
        <taxon>Craniata</taxon>
        <taxon>Vertebrata</taxon>
        <taxon>Euteleostomi</taxon>
        <taxon>Actinopterygii</taxon>
        <taxon>Neopterygii</taxon>
        <taxon>Teleostei</taxon>
        <taxon>Neoteleostei</taxon>
        <taxon>Acanthomorphata</taxon>
        <taxon>Eupercaria</taxon>
        <taxon>Perciformes</taxon>
        <taxon>Cottioidei</taxon>
        <taxon>Cottales</taxon>
        <taxon>Liparidae</taxon>
        <taxon>Liparis</taxon>
    </lineage>
</organism>
<sequence length="72" mass="8256">MPCFTRLSAAFRRPSWLRNSLQRALPMTVPPCHRTHKAPRTMRKGPALHHAVLWGGRHETGVSDQRDERVST</sequence>
<accession>A0A4Z2HF20</accession>
<evidence type="ECO:0000313" key="2">
    <source>
        <dbReference type="Proteomes" id="UP000314294"/>
    </source>
</evidence>
<protein>
    <submittedName>
        <fullName evidence="1">Uncharacterized protein</fullName>
    </submittedName>
</protein>
<evidence type="ECO:0000313" key="1">
    <source>
        <dbReference type="EMBL" id="TNN63583.1"/>
    </source>
</evidence>
<keyword evidence="2" id="KW-1185">Reference proteome</keyword>
<reference evidence="1 2" key="1">
    <citation type="submission" date="2019-03" db="EMBL/GenBank/DDBJ databases">
        <title>First draft genome of Liparis tanakae, snailfish: a comprehensive survey of snailfish specific genes.</title>
        <authorList>
            <person name="Kim W."/>
            <person name="Song I."/>
            <person name="Jeong J.-H."/>
            <person name="Kim D."/>
            <person name="Kim S."/>
            <person name="Ryu S."/>
            <person name="Song J.Y."/>
            <person name="Lee S.K."/>
        </authorList>
    </citation>
    <scope>NUCLEOTIDE SEQUENCE [LARGE SCALE GENOMIC DNA]</scope>
    <source>
        <tissue evidence="1">Muscle</tissue>
    </source>
</reference>
<proteinExistence type="predicted"/>
<dbReference type="Proteomes" id="UP000314294">
    <property type="component" value="Unassembled WGS sequence"/>
</dbReference>
<gene>
    <name evidence="1" type="ORF">EYF80_026235</name>
</gene>
<name>A0A4Z2HF20_9TELE</name>
<dbReference type="AlphaFoldDB" id="A0A4Z2HF20"/>